<name>A0ABV7IVC2_9SPHN</name>
<feature type="domain" description="Polysaccharide chain length determinant N-terminal" evidence="17">
    <location>
        <begin position="33"/>
        <end position="127"/>
    </location>
</feature>
<keyword evidence="14" id="KW-0829">Tyrosine-protein kinase</keyword>
<keyword evidence="5" id="KW-1003">Cell membrane</keyword>
<evidence type="ECO:0000313" key="20">
    <source>
        <dbReference type="EMBL" id="MFC3175181.1"/>
    </source>
</evidence>
<comment type="caution">
    <text evidence="20">The sequence shown here is derived from an EMBL/GenBank/DDBJ whole genome shotgun (WGS) entry which is preliminary data.</text>
</comment>
<protein>
    <recommendedName>
        <fullName evidence="4">non-specific protein-tyrosine kinase</fullName>
        <ecNumber evidence="4">2.7.10.2</ecNumber>
    </recommendedName>
</protein>
<evidence type="ECO:0000256" key="2">
    <source>
        <dbReference type="ARBA" id="ARBA00007316"/>
    </source>
</evidence>
<dbReference type="Gene3D" id="3.40.50.300">
    <property type="entry name" value="P-loop containing nucleotide triphosphate hydrolases"/>
    <property type="match status" value="1"/>
</dbReference>
<sequence length="737" mass="78888">MATLHHTEEPLPRRMAIVAADEPLLPALVSTGFDLRHLLATVRANLVLIAGIVAMAVAFAVVATLLQTPRYTATATLQINDASGRVFKDEGSDPSAEMPGWDIDRNLKTQVDILKSRALAQRVVQKLKLADNPQFFLSQEVPVPERGRPAAAVNALAIGLLQQGLAVTPPRDSRIVSIAWESTDPRMSALIASTYASEFIQANLQRKFESSAYARNFIGEQLAETKKRLAASERAVNDYARGNGLIQLRNSGGGDGKGSEGGASLVTTSSLLQINQAANEATSRRISAESRLRAISDKALLSTPEVLNNGTVAALLQQRSTARAELQQERARHLDGYPTVVAKAAQVAALDRQISEAAMAVKQSILADYQAAQSAEERLTAQVNTLKSDTLGEQDRTVQYSLLAREADTNRQLYDGLLQRYKELNASAGISLSNIAIIDTAEVPNSPSSPNLFRNLLIAIAVGSVLAAGTVFLKTQFDDSIRAPDDVESKCDLPLLGVVPRAVDKDPAAAMEDPKSPISEAYNSLRGSLLYSTSEGLPQVVLVTSAQPAEGKTTTSLAVAASFARMGKSVLLIDADLRRPTLHRQVGSRNERGLSSLLTSKDPLDSAIVPSGQANLMLLTSGAIPPSPTELVSGVRLEQVVQEAAQRFDLVIIDSPPVLGLADAPIMAPLVDGVIFVIEAGRSRRGSLKAALRRLRAMRPIILGAVLTKFDPAKSGNGYSEYYGYEYFQYGTAAAKD</sequence>
<dbReference type="Pfam" id="PF02706">
    <property type="entry name" value="Wzz"/>
    <property type="match status" value="1"/>
</dbReference>
<comment type="subcellular location">
    <subcellularLocation>
        <location evidence="1">Cell inner membrane</location>
        <topology evidence="1">Multi-pass membrane protein</topology>
    </subcellularLocation>
</comment>
<evidence type="ECO:0000256" key="15">
    <source>
        <dbReference type="ARBA" id="ARBA00051245"/>
    </source>
</evidence>
<keyword evidence="8 16" id="KW-0812">Transmembrane</keyword>
<evidence type="ECO:0000256" key="13">
    <source>
        <dbReference type="ARBA" id="ARBA00023136"/>
    </source>
</evidence>
<dbReference type="Pfam" id="PF13807">
    <property type="entry name" value="GNVR"/>
    <property type="match status" value="1"/>
</dbReference>
<comment type="similarity">
    <text evidence="2">Belongs to the CpsD/CapB family.</text>
</comment>
<dbReference type="PANTHER" id="PTHR32309">
    <property type="entry name" value="TYROSINE-PROTEIN KINASE"/>
    <property type="match status" value="1"/>
</dbReference>
<evidence type="ECO:0000259" key="19">
    <source>
        <dbReference type="Pfam" id="PF13807"/>
    </source>
</evidence>
<keyword evidence="9" id="KW-0547">Nucleotide-binding</keyword>
<keyword evidence="6" id="KW-0997">Cell inner membrane</keyword>
<feature type="domain" description="AAA" evidence="18">
    <location>
        <begin position="551"/>
        <end position="679"/>
    </location>
</feature>
<dbReference type="PANTHER" id="PTHR32309:SF13">
    <property type="entry name" value="FERRIC ENTEROBACTIN TRANSPORT PROTEIN FEPE"/>
    <property type="match status" value="1"/>
</dbReference>
<evidence type="ECO:0000256" key="9">
    <source>
        <dbReference type="ARBA" id="ARBA00022741"/>
    </source>
</evidence>
<evidence type="ECO:0000259" key="17">
    <source>
        <dbReference type="Pfam" id="PF02706"/>
    </source>
</evidence>
<dbReference type="Proteomes" id="UP001595604">
    <property type="component" value="Unassembled WGS sequence"/>
</dbReference>
<dbReference type="InterPro" id="IPR003856">
    <property type="entry name" value="LPS_length_determ_N"/>
</dbReference>
<reference evidence="21" key="1">
    <citation type="journal article" date="2019" name="Int. J. Syst. Evol. Microbiol.">
        <title>The Global Catalogue of Microorganisms (GCM) 10K type strain sequencing project: providing services to taxonomists for standard genome sequencing and annotation.</title>
        <authorList>
            <consortium name="The Broad Institute Genomics Platform"/>
            <consortium name="The Broad Institute Genome Sequencing Center for Infectious Disease"/>
            <person name="Wu L."/>
            <person name="Ma J."/>
        </authorList>
    </citation>
    <scope>NUCLEOTIDE SEQUENCE [LARGE SCALE GENOMIC DNA]</scope>
    <source>
        <strain evidence="21">KCTC 42984</strain>
    </source>
</reference>
<gene>
    <name evidence="20" type="ORF">ACFOD9_13050</name>
</gene>
<feature type="domain" description="Tyrosine-protein kinase G-rich" evidence="19">
    <location>
        <begin position="399"/>
        <end position="475"/>
    </location>
</feature>
<keyword evidence="13 16" id="KW-0472">Membrane</keyword>
<dbReference type="Pfam" id="PF13614">
    <property type="entry name" value="AAA_31"/>
    <property type="match status" value="1"/>
</dbReference>
<dbReference type="InterPro" id="IPR005702">
    <property type="entry name" value="Wzc-like_C"/>
</dbReference>
<evidence type="ECO:0000256" key="12">
    <source>
        <dbReference type="ARBA" id="ARBA00022989"/>
    </source>
</evidence>
<dbReference type="InterPro" id="IPR050445">
    <property type="entry name" value="Bact_polysacc_biosynth/exp"/>
</dbReference>
<keyword evidence="7" id="KW-0808">Transferase</keyword>
<keyword evidence="12 16" id="KW-1133">Transmembrane helix</keyword>
<dbReference type="InterPro" id="IPR027417">
    <property type="entry name" value="P-loop_NTPase"/>
</dbReference>
<evidence type="ECO:0000256" key="3">
    <source>
        <dbReference type="ARBA" id="ARBA00008883"/>
    </source>
</evidence>
<keyword evidence="11" id="KW-0067">ATP-binding</keyword>
<evidence type="ECO:0000256" key="6">
    <source>
        <dbReference type="ARBA" id="ARBA00022519"/>
    </source>
</evidence>
<evidence type="ECO:0000256" key="14">
    <source>
        <dbReference type="ARBA" id="ARBA00023137"/>
    </source>
</evidence>
<feature type="transmembrane region" description="Helical" evidence="16">
    <location>
        <begin position="46"/>
        <end position="66"/>
    </location>
</feature>
<organism evidence="20 21">
    <name type="scientific">Novosphingobium bradum</name>
    <dbReference type="NCBI Taxonomy" id="1737444"/>
    <lineage>
        <taxon>Bacteria</taxon>
        <taxon>Pseudomonadati</taxon>
        <taxon>Pseudomonadota</taxon>
        <taxon>Alphaproteobacteria</taxon>
        <taxon>Sphingomonadales</taxon>
        <taxon>Sphingomonadaceae</taxon>
        <taxon>Novosphingobium</taxon>
    </lineage>
</organism>
<keyword evidence="10" id="KW-0418">Kinase</keyword>
<evidence type="ECO:0000256" key="11">
    <source>
        <dbReference type="ARBA" id="ARBA00022840"/>
    </source>
</evidence>
<evidence type="ECO:0000256" key="7">
    <source>
        <dbReference type="ARBA" id="ARBA00022679"/>
    </source>
</evidence>
<dbReference type="InterPro" id="IPR025669">
    <property type="entry name" value="AAA_dom"/>
</dbReference>
<comment type="catalytic activity">
    <reaction evidence="15">
        <text>L-tyrosyl-[protein] + ATP = O-phospho-L-tyrosyl-[protein] + ADP + H(+)</text>
        <dbReference type="Rhea" id="RHEA:10596"/>
        <dbReference type="Rhea" id="RHEA-COMP:10136"/>
        <dbReference type="Rhea" id="RHEA-COMP:20101"/>
        <dbReference type="ChEBI" id="CHEBI:15378"/>
        <dbReference type="ChEBI" id="CHEBI:30616"/>
        <dbReference type="ChEBI" id="CHEBI:46858"/>
        <dbReference type="ChEBI" id="CHEBI:61978"/>
        <dbReference type="ChEBI" id="CHEBI:456216"/>
        <dbReference type="EC" id="2.7.10.2"/>
    </reaction>
</comment>
<accession>A0ABV7IVC2</accession>
<dbReference type="SUPFAM" id="SSF52540">
    <property type="entry name" value="P-loop containing nucleoside triphosphate hydrolases"/>
    <property type="match status" value="1"/>
</dbReference>
<evidence type="ECO:0000256" key="8">
    <source>
        <dbReference type="ARBA" id="ARBA00022692"/>
    </source>
</evidence>
<evidence type="ECO:0000259" key="18">
    <source>
        <dbReference type="Pfam" id="PF13614"/>
    </source>
</evidence>
<dbReference type="EMBL" id="JBHRTQ010000010">
    <property type="protein sequence ID" value="MFC3175181.1"/>
    <property type="molecule type" value="Genomic_DNA"/>
</dbReference>
<evidence type="ECO:0000256" key="4">
    <source>
        <dbReference type="ARBA" id="ARBA00011903"/>
    </source>
</evidence>
<evidence type="ECO:0000313" key="21">
    <source>
        <dbReference type="Proteomes" id="UP001595604"/>
    </source>
</evidence>
<evidence type="ECO:0000256" key="1">
    <source>
        <dbReference type="ARBA" id="ARBA00004429"/>
    </source>
</evidence>
<dbReference type="NCBIfam" id="TIGR01007">
    <property type="entry name" value="eps_fam"/>
    <property type="match status" value="1"/>
</dbReference>
<dbReference type="CDD" id="cd05387">
    <property type="entry name" value="BY-kinase"/>
    <property type="match status" value="1"/>
</dbReference>
<dbReference type="EC" id="2.7.10.2" evidence="4"/>
<dbReference type="InterPro" id="IPR032807">
    <property type="entry name" value="GNVR"/>
</dbReference>
<evidence type="ECO:0000256" key="16">
    <source>
        <dbReference type="SAM" id="Phobius"/>
    </source>
</evidence>
<proteinExistence type="inferred from homology"/>
<evidence type="ECO:0000256" key="5">
    <source>
        <dbReference type="ARBA" id="ARBA00022475"/>
    </source>
</evidence>
<keyword evidence="21" id="KW-1185">Reference proteome</keyword>
<comment type="similarity">
    <text evidence="3">Belongs to the etk/wzc family.</text>
</comment>
<evidence type="ECO:0000256" key="10">
    <source>
        <dbReference type="ARBA" id="ARBA00022777"/>
    </source>
</evidence>